<reference evidence="1" key="1">
    <citation type="submission" date="2023-04" db="EMBL/GenBank/DDBJ databases">
        <title>Chromosome-level genome of Chaenocephalus aceratus.</title>
        <authorList>
            <person name="Park H."/>
        </authorList>
    </citation>
    <scope>NUCLEOTIDE SEQUENCE</scope>
    <source>
        <strain evidence="1">DE</strain>
        <tissue evidence="1">Muscle</tissue>
    </source>
</reference>
<accession>A0AAD9CP96</accession>
<evidence type="ECO:0000313" key="2">
    <source>
        <dbReference type="Proteomes" id="UP001228049"/>
    </source>
</evidence>
<feature type="non-terminal residue" evidence="1">
    <location>
        <position position="1"/>
    </location>
</feature>
<dbReference type="Proteomes" id="UP001228049">
    <property type="component" value="Unassembled WGS sequence"/>
</dbReference>
<dbReference type="EMBL" id="JASDAP010000003">
    <property type="protein sequence ID" value="KAK1905787.1"/>
    <property type="molecule type" value="Genomic_DNA"/>
</dbReference>
<dbReference type="AlphaFoldDB" id="A0AAD9CP96"/>
<gene>
    <name evidence="1" type="ORF">KUDE01_012966</name>
</gene>
<evidence type="ECO:0000313" key="1">
    <source>
        <dbReference type="EMBL" id="KAK1905787.1"/>
    </source>
</evidence>
<sequence length="243" mass="27209">GNMKETEGTREAHMHAENRYAITYNDSSRMWRKKQGAARMALSKHLPYAQLPKHRRPTTLCKCVTLGSHPSSEHLDSVCQCLPLCTARRTVREMPLKLSPSGTFHPSISFLPSVSLSILPETSSRGRDCSPRLSSEMKDGTAVALWGRSHPPTQVTWWTLMTRNNCDGYVSSHFSKQKKINTRLPTQVARGGAAGMERRRGRRSVESLIYLSLSGPGSLCQALQADHVVQDYYKNRSLEEAEP</sequence>
<feature type="non-terminal residue" evidence="1">
    <location>
        <position position="243"/>
    </location>
</feature>
<proteinExistence type="predicted"/>
<organism evidence="1 2">
    <name type="scientific">Dissostichus eleginoides</name>
    <name type="common">Patagonian toothfish</name>
    <name type="synonym">Dissostichus amissus</name>
    <dbReference type="NCBI Taxonomy" id="100907"/>
    <lineage>
        <taxon>Eukaryota</taxon>
        <taxon>Metazoa</taxon>
        <taxon>Chordata</taxon>
        <taxon>Craniata</taxon>
        <taxon>Vertebrata</taxon>
        <taxon>Euteleostomi</taxon>
        <taxon>Actinopterygii</taxon>
        <taxon>Neopterygii</taxon>
        <taxon>Teleostei</taxon>
        <taxon>Neoteleostei</taxon>
        <taxon>Acanthomorphata</taxon>
        <taxon>Eupercaria</taxon>
        <taxon>Perciformes</taxon>
        <taxon>Notothenioidei</taxon>
        <taxon>Nototheniidae</taxon>
        <taxon>Dissostichus</taxon>
    </lineage>
</organism>
<name>A0AAD9CP96_DISEL</name>
<protein>
    <submittedName>
        <fullName evidence="1">Mitochondrial distribution and morphology protein 10</fullName>
    </submittedName>
</protein>
<comment type="caution">
    <text evidence="1">The sequence shown here is derived from an EMBL/GenBank/DDBJ whole genome shotgun (WGS) entry which is preliminary data.</text>
</comment>
<keyword evidence="2" id="KW-1185">Reference proteome</keyword>